<gene>
    <name evidence="2" type="ORF">H0G86_007037</name>
</gene>
<dbReference type="AlphaFoldDB" id="A0A8G0PGQ1"/>
<protein>
    <submittedName>
        <fullName evidence="2">Uncharacterized protein</fullName>
    </submittedName>
</protein>
<sequence>MGCPLARDQTGTADIQIALWDGLAARHGKPPESGATHVASEGTAKKDVSFLALPCYGFLFSSFCYSTALIPWACMTKDDEVSSIALTDLFGPRRSGCELEGGESPGFGRRIRPAKEGRRGRRQMPKRGGG</sequence>
<accession>A0A8G0PGQ1</accession>
<keyword evidence="3" id="KW-1185">Reference proteome</keyword>
<dbReference type="Proteomes" id="UP000826661">
    <property type="component" value="Chromosome III"/>
</dbReference>
<feature type="region of interest" description="Disordered" evidence="1">
    <location>
        <begin position="95"/>
        <end position="130"/>
    </location>
</feature>
<dbReference type="EMBL" id="CP075866">
    <property type="protein sequence ID" value="QYS99917.1"/>
    <property type="molecule type" value="Genomic_DNA"/>
</dbReference>
<name>A0A8G0PGQ1_9HYPO</name>
<reference evidence="2 3" key="1">
    <citation type="journal article" date="2021" name="BMC Genomics">
        <title>Telomere-to-telomere genome assembly of asparaginase-producing Trichoderma simmonsii.</title>
        <authorList>
            <person name="Chung D."/>
            <person name="Kwon Y.M."/>
            <person name="Yang Y."/>
        </authorList>
    </citation>
    <scope>NUCLEOTIDE SEQUENCE [LARGE SCALE GENOMIC DNA]</scope>
    <source>
        <strain evidence="2 3">GH-Sj1</strain>
    </source>
</reference>
<proteinExistence type="predicted"/>
<evidence type="ECO:0000313" key="2">
    <source>
        <dbReference type="EMBL" id="QYS99917.1"/>
    </source>
</evidence>
<feature type="compositionally biased region" description="Basic residues" evidence="1">
    <location>
        <begin position="118"/>
        <end position="130"/>
    </location>
</feature>
<evidence type="ECO:0000256" key="1">
    <source>
        <dbReference type="SAM" id="MobiDB-lite"/>
    </source>
</evidence>
<organism evidence="2 3">
    <name type="scientific">Trichoderma simmonsii</name>
    <dbReference type="NCBI Taxonomy" id="1491479"/>
    <lineage>
        <taxon>Eukaryota</taxon>
        <taxon>Fungi</taxon>
        <taxon>Dikarya</taxon>
        <taxon>Ascomycota</taxon>
        <taxon>Pezizomycotina</taxon>
        <taxon>Sordariomycetes</taxon>
        <taxon>Hypocreomycetidae</taxon>
        <taxon>Hypocreales</taxon>
        <taxon>Hypocreaceae</taxon>
        <taxon>Trichoderma</taxon>
    </lineage>
</organism>
<evidence type="ECO:0000313" key="3">
    <source>
        <dbReference type="Proteomes" id="UP000826661"/>
    </source>
</evidence>